<gene>
    <name evidence="1" type="ORF">C361_04476</name>
</gene>
<dbReference type="AlphaFoldDB" id="A0A854QBQ6"/>
<proteinExistence type="predicted"/>
<name>A0A854QBQ6_CRYNE</name>
<evidence type="ECO:0000313" key="1">
    <source>
        <dbReference type="EMBL" id="OXG18353.1"/>
    </source>
</evidence>
<reference evidence="1 2" key="1">
    <citation type="submission" date="2017-06" db="EMBL/GenBank/DDBJ databases">
        <title>Global population genomics of the pathogenic fungus Cryptococcus neoformans var. grubii.</title>
        <authorList>
            <person name="Cuomo C."/>
            <person name="Litvintseva A."/>
            <person name="Chen Y."/>
            <person name="Young S."/>
            <person name="Zeng Q."/>
            <person name="Chapman S."/>
            <person name="Gujja S."/>
            <person name="Saif S."/>
            <person name="Birren B."/>
        </authorList>
    </citation>
    <scope>NUCLEOTIDE SEQUENCE [LARGE SCALE GENOMIC DNA]</scope>
    <source>
        <strain evidence="1 2">Tu259-1</strain>
    </source>
</reference>
<comment type="caution">
    <text evidence="1">The sequence shown here is derived from an EMBL/GenBank/DDBJ whole genome shotgun (WGS) entry which is preliminary data.</text>
</comment>
<dbReference type="EMBL" id="AMKT01000056">
    <property type="protein sequence ID" value="OXG18353.1"/>
    <property type="molecule type" value="Genomic_DNA"/>
</dbReference>
<organism evidence="1 2">
    <name type="scientific">Cryptococcus neoformans Tu259-1</name>
    <dbReference type="NCBI Taxonomy" id="1230072"/>
    <lineage>
        <taxon>Eukaryota</taxon>
        <taxon>Fungi</taxon>
        <taxon>Dikarya</taxon>
        <taxon>Basidiomycota</taxon>
        <taxon>Agaricomycotina</taxon>
        <taxon>Tremellomycetes</taxon>
        <taxon>Tremellales</taxon>
        <taxon>Cryptococcaceae</taxon>
        <taxon>Cryptococcus</taxon>
        <taxon>Cryptococcus neoformans species complex</taxon>
    </lineage>
</organism>
<accession>A0A854QBQ6</accession>
<dbReference type="Proteomes" id="UP000199727">
    <property type="component" value="Unassembled WGS sequence"/>
</dbReference>
<protein>
    <submittedName>
        <fullName evidence="1">Uncharacterized protein</fullName>
    </submittedName>
</protein>
<evidence type="ECO:0000313" key="2">
    <source>
        <dbReference type="Proteomes" id="UP000199727"/>
    </source>
</evidence>
<sequence>MSFYLPFLNRRQARRRAAVGLLEELEDMSIMTIEEAKAYKTKLPQQMPEKGLDEAKLYENAFDDVTDMENPAFIYVL</sequence>